<feature type="domain" description="HPt" evidence="11">
    <location>
        <begin position="1"/>
        <end position="96"/>
    </location>
</feature>
<dbReference type="InterPro" id="IPR002545">
    <property type="entry name" value="CheW-lke_dom"/>
</dbReference>
<keyword evidence="4" id="KW-0808">Transferase</keyword>
<dbReference type="SUPFAM" id="SSF52172">
    <property type="entry name" value="CheY-like"/>
    <property type="match status" value="1"/>
</dbReference>
<dbReference type="InterPro" id="IPR003594">
    <property type="entry name" value="HATPase_dom"/>
</dbReference>
<dbReference type="InterPro" id="IPR036890">
    <property type="entry name" value="HATPase_C_sf"/>
</dbReference>
<dbReference type="Gene3D" id="1.20.120.160">
    <property type="entry name" value="HPT domain"/>
    <property type="match status" value="1"/>
</dbReference>
<dbReference type="RefSeq" id="WP_053233203.1">
    <property type="nucleotide sequence ID" value="NZ_CP011125.1"/>
</dbReference>
<dbReference type="FunFam" id="3.30.565.10:FF:000016">
    <property type="entry name" value="Chemotaxis protein CheA, putative"/>
    <property type="match status" value="1"/>
</dbReference>
<dbReference type="Gene3D" id="3.30.565.10">
    <property type="entry name" value="Histidine kinase-like ATPase, C-terminal domain"/>
    <property type="match status" value="1"/>
</dbReference>
<dbReference type="InterPro" id="IPR036061">
    <property type="entry name" value="CheW-like_dom_sf"/>
</dbReference>
<dbReference type="PROSITE" id="PS50894">
    <property type="entry name" value="HPT"/>
    <property type="match status" value="1"/>
</dbReference>
<dbReference type="PROSITE" id="PS50110">
    <property type="entry name" value="RESPONSE_REGULATORY"/>
    <property type="match status" value="1"/>
</dbReference>
<dbReference type="Gene3D" id="3.40.50.2300">
    <property type="match status" value="1"/>
</dbReference>
<dbReference type="Proteomes" id="UP000034883">
    <property type="component" value="Chromosome"/>
</dbReference>
<dbReference type="SMART" id="SM00387">
    <property type="entry name" value="HATPase_c"/>
    <property type="match status" value="1"/>
</dbReference>
<proteinExistence type="predicted"/>
<dbReference type="SMART" id="SM00448">
    <property type="entry name" value="REC"/>
    <property type="match status" value="1"/>
</dbReference>
<feature type="domain" description="Response regulatory" evidence="10">
    <location>
        <begin position="562"/>
        <end position="679"/>
    </location>
</feature>
<dbReference type="EMBL" id="CP011125">
    <property type="protein sequence ID" value="AKF05988.1"/>
    <property type="molecule type" value="Genomic_DNA"/>
</dbReference>
<dbReference type="InterPro" id="IPR004358">
    <property type="entry name" value="Sig_transdc_His_kin-like_C"/>
</dbReference>
<evidence type="ECO:0000313" key="12">
    <source>
        <dbReference type="EMBL" id="AKF05988.1"/>
    </source>
</evidence>
<dbReference type="GO" id="GO:0006935">
    <property type="term" value="P:chemotaxis"/>
    <property type="evidence" value="ECO:0007669"/>
    <property type="project" value="InterPro"/>
</dbReference>
<comment type="catalytic activity">
    <reaction evidence="1">
        <text>ATP + protein L-histidine = ADP + protein N-phospho-L-histidine.</text>
        <dbReference type="EC" id="2.7.13.3"/>
    </reaction>
</comment>
<evidence type="ECO:0000313" key="13">
    <source>
        <dbReference type="Proteomes" id="UP000034883"/>
    </source>
</evidence>
<evidence type="ECO:0000256" key="3">
    <source>
        <dbReference type="ARBA" id="ARBA00022553"/>
    </source>
</evidence>
<evidence type="ECO:0000259" key="11">
    <source>
        <dbReference type="PROSITE" id="PS50894"/>
    </source>
</evidence>
<dbReference type="InterPro" id="IPR001789">
    <property type="entry name" value="Sig_transdc_resp-reg_receiver"/>
</dbReference>
<dbReference type="AlphaFoldDB" id="A0A0F6YJD4"/>
<dbReference type="KEGG" id="samy:DB32_003137"/>
<sequence>MSDELLAIFRDELEDVLGAIDVSLERLGRGDARAALEIRRAFHTLKGAAHAVGEGAVERACADAEARVAASAADPASIATIARGALPALRERLAAISGQRAPEREDAVQTLEPAPSDGDTVRIASTRVDALLAAADDLGSSLLEARSLDRLEQLRGSLDALRALVEPLATGAEPSSTEERDDARRQARGATSAAREALALAEAALREARSSSAVLDRAVGALSAELRAVRIAPFVGLAAGLERAAIEAAATLGKEVSVAFSGGEVELDRRTRDELREPLLHLVRNAVDHGIEAPAERRRGGKPSAGRIAIDAAIVAGEVQVDVTDDGAGIDVDAVLARAKQLGIADASTLAADPLSLLFEPGLSTRADAGPISGRGIGLDVVRDRVRRLHGRVHVETQRGHGTRVRMHVPLSSGALRVVHARVRHVDVLIPSTSVERVRHVAPSETITIEGRLHLPDARAPIAMARLDATLGLGDVDGAEGLSWLVVSAGMRRVALGVDALVGEIEVVARALGGRVRRVAGVSGTAVLEGGRVALLADVDALARLALPMPAAPEVAPSAVRRVLVVDDSITTRALQRALLESAGYAVVVAGDGREALDVLAEQRFDAVVTDLEMPLLDGLELLERIRALPRTRSLPVVVVTAVDRETDRRRALELGASAYVLKRDFDRERLLATLEDLL</sequence>
<name>A0A0F6YJD4_9BACT</name>
<dbReference type="InterPro" id="IPR051315">
    <property type="entry name" value="Bact_Chemotaxis_CheA"/>
</dbReference>
<evidence type="ECO:0000256" key="1">
    <source>
        <dbReference type="ARBA" id="ARBA00000085"/>
    </source>
</evidence>
<dbReference type="PANTHER" id="PTHR43395:SF1">
    <property type="entry name" value="CHEMOTAXIS PROTEIN CHEA"/>
    <property type="match status" value="1"/>
</dbReference>
<dbReference type="SUPFAM" id="SSF47226">
    <property type="entry name" value="Histidine-containing phosphotransfer domain, HPT domain"/>
    <property type="match status" value="1"/>
</dbReference>
<dbReference type="InterPro" id="IPR011006">
    <property type="entry name" value="CheY-like_superfamily"/>
</dbReference>
<dbReference type="InterPro" id="IPR008207">
    <property type="entry name" value="Sig_transdc_His_kin_Hpt_dom"/>
</dbReference>
<dbReference type="PANTHER" id="PTHR43395">
    <property type="entry name" value="SENSOR HISTIDINE KINASE CHEA"/>
    <property type="match status" value="1"/>
</dbReference>
<evidence type="ECO:0000256" key="5">
    <source>
        <dbReference type="ARBA" id="ARBA00022777"/>
    </source>
</evidence>
<dbReference type="PRINTS" id="PR00344">
    <property type="entry name" value="BCTRLSENSOR"/>
</dbReference>
<feature type="modified residue" description="4-aspartylphosphate" evidence="7">
    <location>
        <position position="611"/>
    </location>
</feature>
<dbReference type="Pfam" id="PF01584">
    <property type="entry name" value="CheW"/>
    <property type="match status" value="1"/>
</dbReference>
<evidence type="ECO:0000256" key="6">
    <source>
        <dbReference type="PROSITE-ProRule" id="PRU00110"/>
    </source>
</evidence>
<dbReference type="STRING" id="927083.DB32_003137"/>
<gene>
    <name evidence="12" type="ORF">DB32_003137</name>
</gene>
<dbReference type="Pfam" id="PF00072">
    <property type="entry name" value="Response_reg"/>
    <property type="match status" value="1"/>
</dbReference>
<evidence type="ECO:0000256" key="2">
    <source>
        <dbReference type="ARBA" id="ARBA00012438"/>
    </source>
</evidence>
<keyword evidence="5 12" id="KW-0418">Kinase</keyword>
<dbReference type="SUPFAM" id="SSF50341">
    <property type="entry name" value="CheW-like"/>
    <property type="match status" value="1"/>
</dbReference>
<dbReference type="Pfam" id="PF01627">
    <property type="entry name" value="Hpt"/>
    <property type="match status" value="1"/>
</dbReference>
<evidence type="ECO:0000259" key="9">
    <source>
        <dbReference type="PROSITE" id="PS50109"/>
    </source>
</evidence>
<dbReference type="SUPFAM" id="SSF55874">
    <property type="entry name" value="ATPase domain of HSP90 chaperone/DNA topoisomerase II/histidine kinase"/>
    <property type="match status" value="1"/>
</dbReference>
<feature type="region of interest" description="Disordered" evidence="8">
    <location>
        <begin position="169"/>
        <end position="189"/>
    </location>
</feature>
<dbReference type="Pfam" id="PF02518">
    <property type="entry name" value="HATPase_c"/>
    <property type="match status" value="1"/>
</dbReference>
<dbReference type="InterPro" id="IPR005467">
    <property type="entry name" value="His_kinase_dom"/>
</dbReference>
<dbReference type="PROSITE" id="PS50109">
    <property type="entry name" value="HIS_KIN"/>
    <property type="match status" value="1"/>
</dbReference>
<dbReference type="OrthoDB" id="9803176at2"/>
<dbReference type="SMART" id="SM00260">
    <property type="entry name" value="CheW"/>
    <property type="match status" value="1"/>
</dbReference>
<keyword evidence="13" id="KW-1185">Reference proteome</keyword>
<dbReference type="Gene3D" id="2.30.30.40">
    <property type="entry name" value="SH3 Domains"/>
    <property type="match status" value="1"/>
</dbReference>
<dbReference type="GO" id="GO:0000155">
    <property type="term" value="F:phosphorelay sensor kinase activity"/>
    <property type="evidence" value="ECO:0007669"/>
    <property type="project" value="UniProtKB-ARBA"/>
</dbReference>
<evidence type="ECO:0000256" key="8">
    <source>
        <dbReference type="SAM" id="MobiDB-lite"/>
    </source>
</evidence>
<dbReference type="InterPro" id="IPR036641">
    <property type="entry name" value="HPT_dom_sf"/>
</dbReference>
<protein>
    <recommendedName>
        <fullName evidence="2">histidine kinase</fullName>
        <ecNumber evidence="2">2.7.13.3</ecNumber>
    </recommendedName>
</protein>
<evidence type="ECO:0000259" key="10">
    <source>
        <dbReference type="PROSITE" id="PS50110"/>
    </source>
</evidence>
<reference evidence="12 13" key="1">
    <citation type="submission" date="2015-03" db="EMBL/GenBank/DDBJ databases">
        <title>Genome assembly of Sandaracinus amylolyticus DSM 53668.</title>
        <authorList>
            <person name="Sharma G."/>
            <person name="Subramanian S."/>
        </authorList>
    </citation>
    <scope>NUCLEOTIDE SEQUENCE [LARGE SCALE GENOMIC DNA]</scope>
    <source>
        <strain evidence="12 13">DSM 53668</strain>
    </source>
</reference>
<evidence type="ECO:0000256" key="7">
    <source>
        <dbReference type="PROSITE-ProRule" id="PRU00169"/>
    </source>
</evidence>
<dbReference type="EC" id="2.7.13.3" evidence="2"/>
<evidence type="ECO:0000256" key="4">
    <source>
        <dbReference type="ARBA" id="ARBA00022679"/>
    </source>
</evidence>
<feature type="domain" description="Histidine kinase" evidence="9">
    <location>
        <begin position="149"/>
        <end position="413"/>
    </location>
</feature>
<organism evidence="12 13">
    <name type="scientific">Sandaracinus amylolyticus</name>
    <dbReference type="NCBI Taxonomy" id="927083"/>
    <lineage>
        <taxon>Bacteria</taxon>
        <taxon>Pseudomonadati</taxon>
        <taxon>Myxococcota</taxon>
        <taxon>Polyangia</taxon>
        <taxon>Polyangiales</taxon>
        <taxon>Sandaracinaceae</taxon>
        <taxon>Sandaracinus</taxon>
    </lineage>
</organism>
<keyword evidence="3 7" id="KW-0597">Phosphoprotein</keyword>
<feature type="modified residue" description="Phosphohistidine" evidence="6">
    <location>
        <position position="43"/>
    </location>
</feature>
<accession>A0A0F6YJD4</accession>